<organism evidence="6 7">
    <name type="scientific">Mesorhizobium humile</name>
    <dbReference type="NCBI Taxonomy" id="3072313"/>
    <lineage>
        <taxon>Bacteria</taxon>
        <taxon>Pseudomonadati</taxon>
        <taxon>Pseudomonadota</taxon>
        <taxon>Alphaproteobacteria</taxon>
        <taxon>Hyphomicrobiales</taxon>
        <taxon>Phyllobacteriaceae</taxon>
        <taxon>Mesorhizobium</taxon>
    </lineage>
</organism>
<dbReference type="Proteomes" id="UP001280156">
    <property type="component" value="Unassembled WGS sequence"/>
</dbReference>
<sequence length="242" mass="25543">MKTFRNCLMTAVSAGLLGLGLAGPANAGAIRLGMTTWVGYGPLFLARDLGYFKEAGVDVDLKIIEESALYMAAVAGGDLDGAASTVDELMKYRSDDLCFKYVVALDDSHGGDGVVTQADVKSLKDLKGQPVALNEGSVSEFWFNVLLKKEGMTEDDVSVTNMTADDAATAFIAGQVPAAVTWEPHLTEVRKGGKGKVLIDSTTTPGLIVDVIALKASRRCEGPHQGLLQGGRIHQDQPGQSL</sequence>
<dbReference type="SUPFAM" id="SSF53850">
    <property type="entry name" value="Periplasmic binding protein-like II"/>
    <property type="match status" value="1"/>
</dbReference>
<evidence type="ECO:0000259" key="5">
    <source>
        <dbReference type="Pfam" id="PF09084"/>
    </source>
</evidence>
<name>A0ABU4YIQ3_9HYPH</name>
<feature type="chain" id="PRO_5045725790" evidence="4">
    <location>
        <begin position="28"/>
        <end position="242"/>
    </location>
</feature>
<proteinExistence type="inferred from homology"/>
<dbReference type="CDD" id="cd13563">
    <property type="entry name" value="PBP2_SsuA_like_6"/>
    <property type="match status" value="1"/>
</dbReference>
<comment type="caution">
    <text evidence="6">The sequence shown here is derived from an EMBL/GenBank/DDBJ whole genome shotgun (WGS) entry which is preliminary data.</text>
</comment>
<evidence type="ECO:0000256" key="1">
    <source>
        <dbReference type="ARBA" id="ARBA00004418"/>
    </source>
</evidence>
<reference evidence="6 7" key="1">
    <citation type="submission" date="2023-08" db="EMBL/GenBank/DDBJ databases">
        <title>Implementing the SeqCode for naming new Mesorhizobium species isolated from Vachellia karroo root nodules.</title>
        <authorList>
            <person name="Van Lill M."/>
        </authorList>
    </citation>
    <scope>NUCLEOTIDE SEQUENCE [LARGE SCALE GENOMIC DNA]</scope>
    <source>
        <strain evidence="6 7">VK2B</strain>
    </source>
</reference>
<keyword evidence="3 4" id="KW-0732">Signal</keyword>
<evidence type="ECO:0000313" key="6">
    <source>
        <dbReference type="EMBL" id="MDX8486158.1"/>
    </source>
</evidence>
<feature type="domain" description="SsuA/THI5-like" evidence="5">
    <location>
        <begin position="41"/>
        <end position="182"/>
    </location>
</feature>
<evidence type="ECO:0000313" key="7">
    <source>
        <dbReference type="Proteomes" id="UP001280156"/>
    </source>
</evidence>
<dbReference type="Gene3D" id="3.40.190.10">
    <property type="entry name" value="Periplasmic binding protein-like II"/>
    <property type="match status" value="2"/>
</dbReference>
<evidence type="ECO:0000256" key="4">
    <source>
        <dbReference type="SAM" id="SignalP"/>
    </source>
</evidence>
<dbReference type="PANTHER" id="PTHR30024">
    <property type="entry name" value="ALIPHATIC SULFONATES-BINDING PROTEIN-RELATED"/>
    <property type="match status" value="1"/>
</dbReference>
<evidence type="ECO:0000256" key="3">
    <source>
        <dbReference type="ARBA" id="ARBA00022729"/>
    </source>
</evidence>
<dbReference type="Pfam" id="PF09084">
    <property type="entry name" value="NMT1"/>
    <property type="match status" value="1"/>
</dbReference>
<comment type="subcellular location">
    <subcellularLocation>
        <location evidence="1">Periplasm</location>
    </subcellularLocation>
</comment>
<protein>
    <submittedName>
        <fullName evidence="6">ABC transporter substrate-binding protein</fullName>
    </submittedName>
</protein>
<dbReference type="InterPro" id="IPR015168">
    <property type="entry name" value="SsuA/THI5"/>
</dbReference>
<dbReference type="EMBL" id="JAVIIV010000007">
    <property type="protein sequence ID" value="MDX8486158.1"/>
    <property type="molecule type" value="Genomic_DNA"/>
</dbReference>
<gene>
    <name evidence="6" type="ORF">RFM52_13205</name>
</gene>
<accession>A0ABU4YIQ3</accession>
<comment type="similarity">
    <text evidence="2">Belongs to the bacterial solute-binding protein SsuA/TauA family.</text>
</comment>
<feature type="signal peptide" evidence="4">
    <location>
        <begin position="1"/>
        <end position="27"/>
    </location>
</feature>
<evidence type="ECO:0000256" key="2">
    <source>
        <dbReference type="ARBA" id="ARBA00010742"/>
    </source>
</evidence>
<dbReference type="RefSeq" id="WP_320297147.1">
    <property type="nucleotide sequence ID" value="NZ_JAVIIU010000009.1"/>
</dbReference>
<dbReference type="PANTHER" id="PTHR30024:SF47">
    <property type="entry name" value="TAURINE-BINDING PERIPLASMIC PROTEIN"/>
    <property type="match status" value="1"/>
</dbReference>
<keyword evidence="7" id="KW-1185">Reference proteome</keyword>